<feature type="transmembrane region" description="Helical" evidence="10">
    <location>
        <begin position="94"/>
        <end position="117"/>
    </location>
</feature>
<proteinExistence type="inferred from homology"/>
<evidence type="ECO:0000256" key="1">
    <source>
        <dbReference type="ARBA" id="ARBA00004651"/>
    </source>
</evidence>
<evidence type="ECO:0000256" key="4">
    <source>
        <dbReference type="ARBA" id="ARBA00022448"/>
    </source>
</evidence>
<feature type="transmembrane region" description="Helical" evidence="10">
    <location>
        <begin position="359"/>
        <end position="379"/>
    </location>
</feature>
<feature type="transmembrane region" description="Helical" evidence="10">
    <location>
        <begin position="386"/>
        <end position="407"/>
    </location>
</feature>
<keyword evidence="12" id="KW-1185">Reference proteome</keyword>
<organism evidence="11 12">
    <name type="scientific">Clostridium brassicae</name>
    <dbReference type="NCBI Taxonomy" id="2999072"/>
    <lineage>
        <taxon>Bacteria</taxon>
        <taxon>Bacillati</taxon>
        <taxon>Bacillota</taxon>
        <taxon>Clostridia</taxon>
        <taxon>Eubacteriales</taxon>
        <taxon>Clostridiaceae</taxon>
        <taxon>Clostridium</taxon>
    </lineage>
</organism>
<keyword evidence="9" id="KW-0046">Antibiotic resistance</keyword>
<keyword evidence="5" id="KW-1003">Cell membrane</keyword>
<dbReference type="NCBIfam" id="TIGR00797">
    <property type="entry name" value="matE"/>
    <property type="match status" value="1"/>
</dbReference>
<evidence type="ECO:0000256" key="10">
    <source>
        <dbReference type="SAM" id="Phobius"/>
    </source>
</evidence>
<dbReference type="InterPro" id="IPR048279">
    <property type="entry name" value="MdtK-like"/>
</dbReference>
<sequence length="453" mass="49782">MNKREELLSKGNINNSLLKLALPATIAMIVNALYNIVDTIFIGRGVGTLGIAGIAIQLPIQIIILSFSLLIGIGSSSMISRNLGKKDLEKINYIAGNSFFCVSILGIIFSILGYTFTSPIITFFGATDNIFPYAKDYAKIMFIGSLYFPFCVSCNNIIRSEGNAKDAMISMIIGFLLNIFLDYIFIFKLYMGIKGAAIATILSKLGSFIYILSYLKSNKTSLKIHPKYLIPQKNIIKEIIGIGFSAFAVQVSGSIVTIFLNHILGLYGGDLAIAVYGIIYKVTLLLFMPINGIIQGMQPIVGYNFGCNNIPRIKKTIRLVIIYTTIITSLGVVFGELFPSGIIKLFNNDPSLLSHGVKALRIVILATPLLGIQMTGLGLSQALGEALTSFILSILRQVILFIPLVLILPEMYNLNITGVWLSFPLADILSVIITLPILKRQLKKLNVYYNYEL</sequence>
<dbReference type="EMBL" id="JAPQFJ010000009">
    <property type="protein sequence ID" value="MCY6958907.1"/>
    <property type="molecule type" value="Genomic_DNA"/>
</dbReference>
<evidence type="ECO:0000256" key="7">
    <source>
        <dbReference type="ARBA" id="ARBA00022989"/>
    </source>
</evidence>
<accession>A0ABT4D9C2</accession>
<evidence type="ECO:0000256" key="9">
    <source>
        <dbReference type="ARBA" id="ARBA00023251"/>
    </source>
</evidence>
<feature type="transmembrane region" description="Helical" evidence="10">
    <location>
        <begin position="137"/>
        <end position="158"/>
    </location>
</feature>
<comment type="subcellular location">
    <subcellularLocation>
        <location evidence="1">Cell membrane</location>
        <topology evidence="1">Multi-pass membrane protein</topology>
    </subcellularLocation>
</comment>
<dbReference type="Proteomes" id="UP001144612">
    <property type="component" value="Unassembled WGS sequence"/>
</dbReference>
<dbReference type="PIRSF" id="PIRSF006603">
    <property type="entry name" value="DinF"/>
    <property type="match status" value="1"/>
</dbReference>
<feature type="transmembrane region" description="Helical" evidence="10">
    <location>
        <begin position="170"/>
        <end position="190"/>
    </location>
</feature>
<comment type="caution">
    <text evidence="11">The sequence shown here is derived from an EMBL/GenBank/DDBJ whole genome shotgun (WGS) entry which is preliminary data.</text>
</comment>
<dbReference type="RefSeq" id="WP_268061329.1">
    <property type="nucleotide sequence ID" value="NZ_JAPQFJ010000009.1"/>
</dbReference>
<feature type="transmembrane region" description="Helical" evidence="10">
    <location>
        <begin position="49"/>
        <end position="73"/>
    </location>
</feature>
<evidence type="ECO:0000313" key="12">
    <source>
        <dbReference type="Proteomes" id="UP001144612"/>
    </source>
</evidence>
<dbReference type="CDD" id="cd13143">
    <property type="entry name" value="MATE_MepA_like"/>
    <property type="match status" value="1"/>
</dbReference>
<feature type="transmembrane region" description="Helical" evidence="10">
    <location>
        <begin position="419"/>
        <end position="438"/>
    </location>
</feature>
<dbReference type="InterPro" id="IPR045070">
    <property type="entry name" value="MATE_MepA-like"/>
</dbReference>
<evidence type="ECO:0000256" key="6">
    <source>
        <dbReference type="ARBA" id="ARBA00022692"/>
    </source>
</evidence>
<evidence type="ECO:0000256" key="8">
    <source>
        <dbReference type="ARBA" id="ARBA00023136"/>
    </source>
</evidence>
<evidence type="ECO:0000313" key="11">
    <source>
        <dbReference type="EMBL" id="MCY6958907.1"/>
    </source>
</evidence>
<keyword evidence="8 10" id="KW-0472">Membrane</keyword>
<feature type="transmembrane region" description="Helical" evidence="10">
    <location>
        <begin position="196"/>
        <end position="215"/>
    </location>
</feature>
<dbReference type="InterPro" id="IPR002528">
    <property type="entry name" value="MATE_fam"/>
</dbReference>
<evidence type="ECO:0000256" key="5">
    <source>
        <dbReference type="ARBA" id="ARBA00022475"/>
    </source>
</evidence>
<feature type="transmembrane region" description="Helical" evidence="10">
    <location>
        <begin position="20"/>
        <end position="37"/>
    </location>
</feature>
<feature type="transmembrane region" description="Helical" evidence="10">
    <location>
        <begin position="266"/>
        <end position="287"/>
    </location>
</feature>
<dbReference type="InterPro" id="IPR051327">
    <property type="entry name" value="MATE_MepA_subfamily"/>
</dbReference>
<feature type="transmembrane region" description="Helical" evidence="10">
    <location>
        <begin position="320"/>
        <end position="339"/>
    </location>
</feature>
<dbReference type="PANTHER" id="PTHR43823">
    <property type="entry name" value="SPORULATION PROTEIN YKVU"/>
    <property type="match status" value="1"/>
</dbReference>
<gene>
    <name evidence="11" type="ORF">OW729_09855</name>
</gene>
<keyword evidence="4" id="KW-0813">Transport</keyword>
<reference evidence="11" key="1">
    <citation type="submission" date="2022-12" db="EMBL/GenBank/DDBJ databases">
        <title>Clostridium sp. nov., isolated from industrial wastewater.</title>
        <authorList>
            <person name="Jiayan W."/>
        </authorList>
    </citation>
    <scope>NUCLEOTIDE SEQUENCE</scope>
    <source>
        <strain evidence="11">ZC22-4</strain>
    </source>
</reference>
<keyword evidence="6 10" id="KW-0812">Transmembrane</keyword>
<dbReference type="PANTHER" id="PTHR43823:SF3">
    <property type="entry name" value="MULTIDRUG EXPORT PROTEIN MEPA"/>
    <property type="match status" value="1"/>
</dbReference>
<dbReference type="Pfam" id="PF01554">
    <property type="entry name" value="MatE"/>
    <property type="match status" value="2"/>
</dbReference>
<comment type="similarity">
    <text evidence="2">Belongs to the multi antimicrobial extrusion (MATE) (TC 2.A.66.1) family. MepA subfamily.</text>
</comment>
<keyword evidence="7 10" id="KW-1133">Transmembrane helix</keyword>
<name>A0ABT4D9C2_9CLOT</name>
<feature type="transmembrane region" description="Helical" evidence="10">
    <location>
        <begin position="235"/>
        <end position="260"/>
    </location>
</feature>
<protein>
    <recommendedName>
        <fullName evidence="3">Multidrug export protein MepA</fullName>
    </recommendedName>
</protein>
<evidence type="ECO:0000256" key="3">
    <source>
        <dbReference type="ARBA" id="ARBA00022106"/>
    </source>
</evidence>
<evidence type="ECO:0000256" key="2">
    <source>
        <dbReference type="ARBA" id="ARBA00008417"/>
    </source>
</evidence>